<name>A0A848DBK2_9PSEU</name>
<dbReference type="RefSeq" id="WP_169409620.1">
    <property type="nucleotide sequence ID" value="NZ_JAAXKZ010000001.1"/>
</dbReference>
<evidence type="ECO:0000256" key="5">
    <source>
        <dbReference type="SAM" id="Phobius"/>
    </source>
</evidence>
<sequence length="365" mass="40081">MIIIASPEGGPPRFHVSAEVAAAAEAVSAPAIVGVVVLAWQNEPWLATCVDSILASTGVRVELVVVDNGCRPEDLAAVPDHGRFRLLRPGRNLGFAGGCNLGVGALSTEFVALVNSDCVLCPDTLRQLVSEASRPDIGPVMASVRIADSPELINSAGNPVHIVGLSWAGGLYTRESRSSSFDVTAASGACVVVRRSVWTALGGFDAEYFAYVEDTELSLRSWQRGWAARCVPTAIALHHYEFSRNATKMYLLERNRLMMVATLWSTRALIVLGPLLLVVELLLAGHAVIGGWGRHKFRGWWWLWKHRAHLRARRREVQAQRTEPSTVWMALLTPDLDRQVVGSPALTWLANMMVRTYWQVARRFV</sequence>
<comment type="similarity">
    <text evidence="2">Belongs to the glycosyltransferase 2 family.</text>
</comment>
<dbReference type="Pfam" id="PF13641">
    <property type="entry name" value="Glyco_tranf_2_3"/>
    <property type="match status" value="1"/>
</dbReference>
<comment type="pathway">
    <text evidence="1">Cell wall biogenesis; cell wall polysaccharide biosynthesis.</text>
</comment>
<dbReference type="InterPro" id="IPR029044">
    <property type="entry name" value="Nucleotide-diphossugar_trans"/>
</dbReference>
<protein>
    <submittedName>
        <fullName evidence="6">Glycosyltransferase family 2 protein</fullName>
    </submittedName>
</protein>
<keyword evidence="7" id="KW-1185">Reference proteome</keyword>
<accession>A0A848DBK2</accession>
<dbReference type="GO" id="GO:0016757">
    <property type="term" value="F:glycosyltransferase activity"/>
    <property type="evidence" value="ECO:0007669"/>
    <property type="project" value="UniProtKB-KW"/>
</dbReference>
<dbReference type="PANTHER" id="PTHR43179">
    <property type="entry name" value="RHAMNOSYLTRANSFERASE WBBL"/>
    <property type="match status" value="1"/>
</dbReference>
<evidence type="ECO:0000256" key="3">
    <source>
        <dbReference type="ARBA" id="ARBA00022676"/>
    </source>
</evidence>
<dbReference type="PANTHER" id="PTHR43179:SF12">
    <property type="entry name" value="GALACTOFURANOSYLTRANSFERASE GLFT2"/>
    <property type="match status" value="1"/>
</dbReference>
<keyword evidence="4 6" id="KW-0808">Transferase</keyword>
<keyword evidence="5" id="KW-0812">Transmembrane</keyword>
<feature type="transmembrane region" description="Helical" evidence="5">
    <location>
        <begin position="268"/>
        <end position="289"/>
    </location>
</feature>
<evidence type="ECO:0000313" key="7">
    <source>
        <dbReference type="Proteomes" id="UP000586918"/>
    </source>
</evidence>
<dbReference type="EMBL" id="JAAXKZ010000001">
    <property type="protein sequence ID" value="NMH90137.1"/>
    <property type="molecule type" value="Genomic_DNA"/>
</dbReference>
<keyword evidence="3" id="KW-0328">Glycosyltransferase</keyword>
<proteinExistence type="inferred from homology"/>
<gene>
    <name evidence="6" type="ORF">HF519_00695</name>
</gene>
<keyword evidence="5" id="KW-0472">Membrane</keyword>
<reference evidence="6 7" key="1">
    <citation type="submission" date="2020-04" db="EMBL/GenBank/DDBJ databases">
        <authorList>
            <person name="Klaysubun C."/>
            <person name="Duangmal K."/>
            <person name="Lipun K."/>
        </authorList>
    </citation>
    <scope>NUCLEOTIDE SEQUENCE [LARGE SCALE GENOMIC DNA]</scope>
    <source>
        <strain evidence="6 7">DSM 45300</strain>
    </source>
</reference>
<dbReference type="SUPFAM" id="SSF53448">
    <property type="entry name" value="Nucleotide-diphospho-sugar transferases"/>
    <property type="match status" value="1"/>
</dbReference>
<evidence type="ECO:0000313" key="6">
    <source>
        <dbReference type="EMBL" id="NMH90137.1"/>
    </source>
</evidence>
<organism evidence="6 7">
    <name type="scientific">Pseudonocardia bannensis</name>
    <dbReference type="NCBI Taxonomy" id="630973"/>
    <lineage>
        <taxon>Bacteria</taxon>
        <taxon>Bacillati</taxon>
        <taxon>Actinomycetota</taxon>
        <taxon>Actinomycetes</taxon>
        <taxon>Pseudonocardiales</taxon>
        <taxon>Pseudonocardiaceae</taxon>
        <taxon>Pseudonocardia</taxon>
    </lineage>
</organism>
<evidence type="ECO:0000256" key="4">
    <source>
        <dbReference type="ARBA" id="ARBA00022679"/>
    </source>
</evidence>
<dbReference type="Proteomes" id="UP000586918">
    <property type="component" value="Unassembled WGS sequence"/>
</dbReference>
<keyword evidence="5" id="KW-1133">Transmembrane helix</keyword>
<evidence type="ECO:0000256" key="1">
    <source>
        <dbReference type="ARBA" id="ARBA00004776"/>
    </source>
</evidence>
<evidence type="ECO:0000256" key="2">
    <source>
        <dbReference type="ARBA" id="ARBA00006739"/>
    </source>
</evidence>
<comment type="caution">
    <text evidence="6">The sequence shown here is derived from an EMBL/GenBank/DDBJ whole genome shotgun (WGS) entry which is preliminary data.</text>
</comment>
<dbReference type="Gene3D" id="3.90.550.10">
    <property type="entry name" value="Spore Coat Polysaccharide Biosynthesis Protein SpsA, Chain A"/>
    <property type="match status" value="1"/>
</dbReference>
<dbReference type="AlphaFoldDB" id="A0A848DBK2"/>
<dbReference type="CDD" id="cd04186">
    <property type="entry name" value="GT_2_like_c"/>
    <property type="match status" value="1"/>
</dbReference>